<name>A0A0F9UMI2_9ZZZZ</name>
<organism evidence="1">
    <name type="scientific">marine sediment metagenome</name>
    <dbReference type="NCBI Taxonomy" id="412755"/>
    <lineage>
        <taxon>unclassified sequences</taxon>
        <taxon>metagenomes</taxon>
        <taxon>ecological metagenomes</taxon>
    </lineage>
</organism>
<protein>
    <recommendedName>
        <fullName evidence="2">Metal-binding protein</fullName>
    </recommendedName>
</protein>
<sequence>MKNRFQTLAAATLMIAAATAVTAQTAIHVGKTRGCGCCLAWMEKLSDAGFAPEGENMGGALIRLKMDRGIPVDMFSCHTATVEGYTIEGHVPPADITRLLEERPDAIGLAVPGMPIGSPGMDFGDDAEAYDVFLVKSDGSTEIFSSYPAS</sequence>
<dbReference type="AlphaFoldDB" id="A0A0F9UMI2"/>
<dbReference type="Pfam" id="PF04214">
    <property type="entry name" value="DUF411"/>
    <property type="match status" value="1"/>
</dbReference>
<comment type="caution">
    <text evidence="1">The sequence shown here is derived from an EMBL/GenBank/DDBJ whole genome shotgun (WGS) entry which is preliminary data.</text>
</comment>
<dbReference type="EMBL" id="LAZR01000624">
    <property type="protein sequence ID" value="KKN62456.1"/>
    <property type="molecule type" value="Genomic_DNA"/>
</dbReference>
<reference evidence="1" key="1">
    <citation type="journal article" date="2015" name="Nature">
        <title>Complex archaea that bridge the gap between prokaryotes and eukaryotes.</title>
        <authorList>
            <person name="Spang A."/>
            <person name="Saw J.H."/>
            <person name="Jorgensen S.L."/>
            <person name="Zaremba-Niedzwiedzka K."/>
            <person name="Martijn J."/>
            <person name="Lind A.E."/>
            <person name="van Eijk R."/>
            <person name="Schleper C."/>
            <person name="Guy L."/>
            <person name="Ettema T.J."/>
        </authorList>
    </citation>
    <scope>NUCLEOTIDE SEQUENCE</scope>
</reference>
<accession>A0A0F9UMI2</accession>
<gene>
    <name evidence="1" type="ORF">LCGC14_0511820</name>
</gene>
<evidence type="ECO:0008006" key="2">
    <source>
        <dbReference type="Google" id="ProtNLM"/>
    </source>
</evidence>
<evidence type="ECO:0000313" key="1">
    <source>
        <dbReference type="EMBL" id="KKN62456.1"/>
    </source>
</evidence>
<proteinExistence type="predicted"/>
<dbReference type="InterPro" id="IPR007332">
    <property type="entry name" value="DUF411"/>
</dbReference>